<evidence type="ECO:0000256" key="8">
    <source>
        <dbReference type="ARBA" id="ARBA00022796"/>
    </source>
</evidence>
<evidence type="ECO:0000256" key="1">
    <source>
        <dbReference type="ARBA" id="ARBA00004651"/>
    </source>
</evidence>
<comment type="catalytic activity">
    <reaction evidence="16">
        <text>ATP + H2O = ADP + phosphate + H(+)</text>
        <dbReference type="Rhea" id="RHEA:13065"/>
        <dbReference type="ChEBI" id="CHEBI:15377"/>
        <dbReference type="ChEBI" id="CHEBI:15378"/>
        <dbReference type="ChEBI" id="CHEBI:30616"/>
        <dbReference type="ChEBI" id="CHEBI:43474"/>
        <dbReference type="ChEBI" id="CHEBI:456216"/>
    </reaction>
</comment>
<evidence type="ECO:0000256" key="16">
    <source>
        <dbReference type="ARBA" id="ARBA00049360"/>
    </source>
</evidence>
<evidence type="ECO:0000256" key="7">
    <source>
        <dbReference type="ARBA" id="ARBA00022741"/>
    </source>
</evidence>
<evidence type="ECO:0000256" key="14">
    <source>
        <dbReference type="ARBA" id="ARBA00023136"/>
    </source>
</evidence>
<dbReference type="Pfam" id="PF00690">
    <property type="entry name" value="Cation_ATPase_N"/>
    <property type="match status" value="1"/>
</dbReference>
<dbReference type="SFLD" id="SFLDF00027">
    <property type="entry name" value="p-type_atpase"/>
    <property type="match status" value="1"/>
</dbReference>
<dbReference type="InterPro" id="IPR023299">
    <property type="entry name" value="ATPase_P-typ_cyto_dom_N"/>
</dbReference>
<dbReference type="InterPro" id="IPR036412">
    <property type="entry name" value="HAD-like_sf"/>
</dbReference>
<evidence type="ECO:0000259" key="18">
    <source>
        <dbReference type="SMART" id="SM00831"/>
    </source>
</evidence>
<evidence type="ECO:0000313" key="19">
    <source>
        <dbReference type="EMBL" id="AQZ63268.1"/>
    </source>
</evidence>
<dbReference type="SFLD" id="SFLDS00003">
    <property type="entry name" value="Haloacid_Dehalogenase"/>
    <property type="match status" value="1"/>
</dbReference>
<dbReference type="EC" id="7.2.2.8" evidence="3"/>
<keyword evidence="6" id="KW-0479">Metal-binding</keyword>
<evidence type="ECO:0000256" key="17">
    <source>
        <dbReference type="SAM" id="Phobius"/>
    </source>
</evidence>
<keyword evidence="8" id="KW-0187">Copper transport</keyword>
<comment type="catalytic activity">
    <reaction evidence="15">
        <text>Cu(+)(in) + ATP + H2O = Cu(+)(out) + ADP + phosphate + H(+)</text>
        <dbReference type="Rhea" id="RHEA:25792"/>
        <dbReference type="ChEBI" id="CHEBI:15377"/>
        <dbReference type="ChEBI" id="CHEBI:15378"/>
        <dbReference type="ChEBI" id="CHEBI:30616"/>
        <dbReference type="ChEBI" id="CHEBI:43474"/>
        <dbReference type="ChEBI" id="CHEBI:49552"/>
        <dbReference type="ChEBI" id="CHEBI:456216"/>
        <dbReference type="EC" id="7.2.2.8"/>
    </reaction>
</comment>
<dbReference type="InterPro" id="IPR023298">
    <property type="entry name" value="ATPase_P-typ_TM_dom_sf"/>
</dbReference>
<feature type="transmembrane region" description="Helical" evidence="17">
    <location>
        <begin position="717"/>
        <end position="736"/>
    </location>
</feature>
<evidence type="ECO:0000256" key="3">
    <source>
        <dbReference type="ARBA" id="ARBA00012517"/>
    </source>
</evidence>
<feature type="transmembrane region" description="Helical" evidence="17">
    <location>
        <begin position="241"/>
        <end position="268"/>
    </location>
</feature>
<feature type="transmembrane region" description="Helical" evidence="17">
    <location>
        <begin position="772"/>
        <end position="790"/>
    </location>
</feature>
<evidence type="ECO:0000256" key="10">
    <source>
        <dbReference type="ARBA" id="ARBA00022967"/>
    </source>
</evidence>
<dbReference type="GO" id="GO:0016887">
    <property type="term" value="F:ATP hydrolysis activity"/>
    <property type="evidence" value="ECO:0007669"/>
    <property type="project" value="InterPro"/>
</dbReference>
<dbReference type="SUPFAM" id="SSF56784">
    <property type="entry name" value="HAD-like"/>
    <property type="match status" value="1"/>
</dbReference>
<keyword evidence="13" id="KW-0406">Ion transport</keyword>
<dbReference type="NCBIfam" id="TIGR01494">
    <property type="entry name" value="ATPase_P-type"/>
    <property type="match status" value="3"/>
</dbReference>
<feature type="transmembrane region" description="Helical" evidence="17">
    <location>
        <begin position="673"/>
        <end position="696"/>
    </location>
</feature>
<feature type="transmembrane region" description="Helical" evidence="17">
    <location>
        <begin position="216"/>
        <end position="235"/>
    </location>
</feature>
<dbReference type="Gene3D" id="1.20.1110.10">
    <property type="entry name" value="Calcium-transporting ATPase, transmembrane domain"/>
    <property type="match status" value="1"/>
</dbReference>
<dbReference type="PANTHER" id="PTHR42861">
    <property type="entry name" value="CALCIUM-TRANSPORTING ATPASE"/>
    <property type="match status" value="1"/>
</dbReference>
<keyword evidence="11 17" id="KW-1133">Transmembrane helix</keyword>
<dbReference type="Gene3D" id="3.40.1110.10">
    <property type="entry name" value="Calcium-transporting ATPase, cytoplasmic domain N"/>
    <property type="match status" value="1"/>
</dbReference>
<dbReference type="STRING" id="1909395.BKM31_18975"/>
<dbReference type="InterPro" id="IPR044492">
    <property type="entry name" value="P_typ_ATPase_HD_dom"/>
</dbReference>
<feature type="transmembrane region" description="Helical" evidence="17">
    <location>
        <begin position="66"/>
        <end position="82"/>
    </location>
</feature>
<sequence>MTVTPLTGLTSAEAASRLARDGANLLPQKPPVPLWRRIAMQLRDPLIVVLLVAAVLTVTTGDWADAAVIMLVIVVNTTVGVVQEIRADRAITALAQLAGPEARVVRDGHQQQIPSSDVVVGDLLILAEGDIVPADAEVGESAALLVDESALTGESVPVDKPVGKPVASGTVVVRGRGRAVVTATGAASASGRIATLMVKGAGLTPLQRRLAGVGRLLAGVAVLLSAVVLALGLVRGQPVELMVITAISLVVAAVPESLPAVVTLSLALGARRMAARSALVRKLPAVETLGSVTALATDKTGTLTEGRMVARHVWTPTAQAAISGTGYAPDGEITGDAGAFEKLLTAAVLCNDARLSPPQDDGGDWTALGDPTEAALLAAAAKAGLDRKQVQHRLPRLAEMPFDSDRKRMSTLHQLPGGGARLICKGAPEALLHHPVLVDGPGLLARAAAQAERFAKDGYRVLAVASADLGAAPATIEESGLSLLGLIAILDPPRPAAATAVADCKRAGIRPILITGDHPGTARAIATELGIIAAGDRVVDCREPAALDHVQAGVYARATPEQKLDIIQSLQAQGGVLAMTGDGVNDGPALRRADIGVAMGRRGTEVARQAADLVLADDNLDTVVAAVEEGRRVYANIRRFLVYGLSGGAAEIAVMLLGPFAGLALPLLPAQILWINLLTHGLPGVALGGEPTVPGAMADPPRPPSQSILGAGLWQRVIRIAVVLTAVTLGVAVWAAATGRPWQSMAFFALGATQLGVALGSRTRPGTLANPMLLLAVAGAFVLQLAALYVPPLRQLLSTQPLTAGDLLIVTALSVLGYAAARLDRILHPSHRPQGPSETLR</sequence>
<dbReference type="PRINTS" id="PR00119">
    <property type="entry name" value="CATATPASE"/>
</dbReference>
<dbReference type="Proteomes" id="UP000190797">
    <property type="component" value="Chromosome"/>
</dbReference>
<dbReference type="SUPFAM" id="SSF81660">
    <property type="entry name" value="Metal cation-transporting ATPase, ATP-binding domain N"/>
    <property type="match status" value="1"/>
</dbReference>
<feature type="transmembrane region" description="Helical" evidence="17">
    <location>
        <begin position="42"/>
        <end position="60"/>
    </location>
</feature>
<name>A0A1U9ZZ89_9ACTN</name>
<evidence type="ECO:0000256" key="11">
    <source>
        <dbReference type="ARBA" id="ARBA00022989"/>
    </source>
</evidence>
<dbReference type="GO" id="GO:0005524">
    <property type="term" value="F:ATP binding"/>
    <property type="evidence" value="ECO:0007669"/>
    <property type="project" value="UniProtKB-KW"/>
</dbReference>
<dbReference type="Pfam" id="PF00122">
    <property type="entry name" value="E1-E2_ATPase"/>
    <property type="match status" value="1"/>
</dbReference>
<dbReference type="GO" id="GO:0046872">
    <property type="term" value="F:metal ion binding"/>
    <property type="evidence" value="ECO:0007669"/>
    <property type="project" value="UniProtKB-KW"/>
</dbReference>
<feature type="transmembrane region" description="Helical" evidence="17">
    <location>
        <begin position="802"/>
        <end position="821"/>
    </location>
</feature>
<comment type="similarity">
    <text evidence="2">Belongs to the cation transport ATPase (P-type) (TC 3.A.3) family. Type IB subfamily.</text>
</comment>
<evidence type="ECO:0000256" key="15">
    <source>
        <dbReference type="ARBA" id="ARBA00049289"/>
    </source>
</evidence>
<dbReference type="InterPro" id="IPR008250">
    <property type="entry name" value="ATPase_P-typ_transduc_dom_A_sf"/>
</dbReference>
<keyword evidence="9" id="KW-0067">ATP-binding</keyword>
<proteinExistence type="inferred from homology"/>
<reference evidence="20" key="1">
    <citation type="journal article" date="2017" name="Med. Chem. Commun.">
        <title>Nonomuraea sp. ATCC 55076 harbours the largest actinomycete chromosome to date and the kistamicin biosynthetic gene cluster.</title>
        <authorList>
            <person name="Nazari B."/>
            <person name="Forneris C.C."/>
            <person name="Gibson M.I."/>
            <person name="Moon K."/>
            <person name="Schramma K.R."/>
            <person name="Seyedsayamdost M.R."/>
        </authorList>
    </citation>
    <scope>NUCLEOTIDE SEQUENCE [LARGE SCALE GENOMIC DNA]</scope>
    <source>
        <strain evidence="20">ATCC 55076</strain>
    </source>
</reference>
<dbReference type="SFLD" id="SFLDG00002">
    <property type="entry name" value="C1.7:_P-type_atpase_like"/>
    <property type="match status" value="1"/>
</dbReference>
<evidence type="ECO:0000256" key="5">
    <source>
        <dbReference type="ARBA" id="ARBA00022692"/>
    </source>
</evidence>
<evidence type="ECO:0000256" key="12">
    <source>
        <dbReference type="ARBA" id="ARBA00023008"/>
    </source>
</evidence>
<dbReference type="OrthoDB" id="9814270at2"/>
<dbReference type="KEGG" id="noa:BKM31_18975"/>
<evidence type="ECO:0000256" key="2">
    <source>
        <dbReference type="ARBA" id="ARBA00006024"/>
    </source>
</evidence>
<feature type="domain" description="Cation-transporting P-type ATPase N-terminal" evidence="18">
    <location>
        <begin position="1"/>
        <end position="62"/>
    </location>
</feature>
<keyword evidence="4" id="KW-0813">Transport</keyword>
<dbReference type="Pfam" id="PF00689">
    <property type="entry name" value="Cation_ATPase_C"/>
    <property type="match status" value="1"/>
</dbReference>
<keyword evidence="12" id="KW-0186">Copper</keyword>
<dbReference type="SUPFAM" id="SSF81653">
    <property type="entry name" value="Calcium ATPase, transduction domain A"/>
    <property type="match status" value="1"/>
</dbReference>
<feature type="transmembrane region" description="Helical" evidence="17">
    <location>
        <begin position="640"/>
        <end position="661"/>
    </location>
</feature>
<dbReference type="FunFam" id="3.40.50.1000:FF:000144">
    <property type="entry name" value="copper-transporting ATPase 1 isoform X2"/>
    <property type="match status" value="1"/>
</dbReference>
<evidence type="ECO:0000256" key="6">
    <source>
        <dbReference type="ARBA" id="ARBA00022723"/>
    </source>
</evidence>
<keyword evidence="5 17" id="KW-0812">Transmembrane</keyword>
<dbReference type="Pfam" id="PF13246">
    <property type="entry name" value="Cation_ATPase"/>
    <property type="match status" value="1"/>
</dbReference>
<evidence type="ECO:0000313" key="20">
    <source>
        <dbReference type="Proteomes" id="UP000190797"/>
    </source>
</evidence>
<dbReference type="InterPro" id="IPR004014">
    <property type="entry name" value="ATPase_P-typ_cation-transptr_N"/>
</dbReference>
<dbReference type="InterPro" id="IPR018303">
    <property type="entry name" value="ATPase_P-typ_P_site"/>
</dbReference>
<dbReference type="InterPro" id="IPR006068">
    <property type="entry name" value="ATPase_P-typ_cation-transptr_C"/>
</dbReference>
<protein>
    <recommendedName>
        <fullName evidence="3">P-type Cu(+) transporter</fullName>
        <ecNumber evidence="3">7.2.2.8</ecNumber>
    </recommendedName>
</protein>
<evidence type="ECO:0000256" key="4">
    <source>
        <dbReference type="ARBA" id="ARBA00022448"/>
    </source>
</evidence>
<dbReference type="GO" id="GO:0005886">
    <property type="term" value="C:plasma membrane"/>
    <property type="evidence" value="ECO:0007669"/>
    <property type="project" value="UniProtKB-SubCell"/>
</dbReference>
<keyword evidence="7" id="KW-0547">Nucleotide-binding</keyword>
<evidence type="ECO:0000256" key="9">
    <source>
        <dbReference type="ARBA" id="ARBA00022840"/>
    </source>
</evidence>
<gene>
    <name evidence="19" type="ORF">BKM31_18975</name>
</gene>
<dbReference type="SUPFAM" id="SSF81665">
    <property type="entry name" value="Calcium ATPase, transmembrane domain M"/>
    <property type="match status" value="1"/>
</dbReference>
<feature type="transmembrane region" description="Helical" evidence="17">
    <location>
        <begin position="742"/>
        <end position="760"/>
    </location>
</feature>
<dbReference type="InterPro" id="IPR001757">
    <property type="entry name" value="P_typ_ATPase"/>
</dbReference>
<dbReference type="GO" id="GO:0140581">
    <property type="term" value="F:P-type monovalent copper transporter activity"/>
    <property type="evidence" value="ECO:0007669"/>
    <property type="project" value="UniProtKB-EC"/>
</dbReference>
<dbReference type="SMART" id="SM00831">
    <property type="entry name" value="Cation_ATPase_N"/>
    <property type="match status" value="1"/>
</dbReference>
<accession>A0A1U9ZZ89</accession>
<dbReference type="AlphaFoldDB" id="A0A1U9ZZ89"/>
<dbReference type="PROSITE" id="PS00154">
    <property type="entry name" value="ATPASE_E1_E2"/>
    <property type="match status" value="1"/>
</dbReference>
<dbReference type="EMBL" id="CP017717">
    <property type="protein sequence ID" value="AQZ63268.1"/>
    <property type="molecule type" value="Genomic_DNA"/>
</dbReference>
<comment type="subcellular location">
    <subcellularLocation>
        <location evidence="1">Cell membrane</location>
        <topology evidence="1">Multi-pass membrane protein</topology>
    </subcellularLocation>
</comment>
<keyword evidence="14 17" id="KW-0472">Membrane</keyword>
<keyword evidence="20" id="KW-1185">Reference proteome</keyword>
<organism evidence="19 20">
    <name type="scientific">[Actinomadura] parvosata subsp. kistnae</name>
    <dbReference type="NCBI Taxonomy" id="1909395"/>
    <lineage>
        <taxon>Bacteria</taxon>
        <taxon>Bacillati</taxon>
        <taxon>Actinomycetota</taxon>
        <taxon>Actinomycetes</taxon>
        <taxon>Streptosporangiales</taxon>
        <taxon>Streptosporangiaceae</taxon>
        <taxon>Nonomuraea</taxon>
    </lineage>
</organism>
<dbReference type="Gene3D" id="2.70.150.10">
    <property type="entry name" value="Calcium-transporting ATPase, cytoplasmic transduction domain A"/>
    <property type="match status" value="1"/>
</dbReference>
<dbReference type="InterPro" id="IPR023214">
    <property type="entry name" value="HAD_sf"/>
</dbReference>
<dbReference type="InterPro" id="IPR059000">
    <property type="entry name" value="ATPase_P-type_domA"/>
</dbReference>
<evidence type="ECO:0000256" key="13">
    <source>
        <dbReference type="ARBA" id="ARBA00023065"/>
    </source>
</evidence>
<dbReference type="Gene3D" id="3.40.50.1000">
    <property type="entry name" value="HAD superfamily/HAD-like"/>
    <property type="match status" value="1"/>
</dbReference>
<dbReference type="PRINTS" id="PR00120">
    <property type="entry name" value="HATPASE"/>
</dbReference>
<keyword evidence="10" id="KW-1278">Translocase</keyword>